<dbReference type="Proteomes" id="UP000019132">
    <property type="component" value="Unassembled WGS sequence"/>
</dbReference>
<dbReference type="VEuPathDB" id="FungiDB:PYU1_G000029"/>
<dbReference type="EMBL" id="GL376636">
    <property type="status" value="NOT_ANNOTATED_CDS"/>
    <property type="molecule type" value="Genomic_DNA"/>
</dbReference>
<dbReference type="EnsemblProtists" id="PYU1_T000029">
    <property type="protein sequence ID" value="PYU1_T000029"/>
    <property type="gene ID" value="PYU1_G000029"/>
</dbReference>
<name>K3W4Y8_GLOUD</name>
<organism evidence="1 2">
    <name type="scientific">Globisporangium ultimum (strain ATCC 200006 / CBS 805.95 / DAOM BR144)</name>
    <name type="common">Pythium ultimum</name>
    <dbReference type="NCBI Taxonomy" id="431595"/>
    <lineage>
        <taxon>Eukaryota</taxon>
        <taxon>Sar</taxon>
        <taxon>Stramenopiles</taxon>
        <taxon>Oomycota</taxon>
        <taxon>Peronosporomycetes</taxon>
        <taxon>Pythiales</taxon>
        <taxon>Pythiaceae</taxon>
        <taxon>Globisporangium</taxon>
    </lineage>
</organism>
<accession>K3W4Y8</accession>
<reference evidence="1" key="3">
    <citation type="submission" date="2015-02" db="UniProtKB">
        <authorList>
            <consortium name="EnsemblProtists"/>
        </authorList>
    </citation>
    <scope>IDENTIFICATION</scope>
    <source>
        <strain evidence="1">DAOM BR144</strain>
    </source>
</reference>
<proteinExistence type="predicted"/>
<sequence>LNRSKTIERESDDRQSPFGKIIVQTPTAYQYLATKTEEDEMEHIRWEVQHTVFQRYYDLTQREPQWGSIDVRDGELPTEMYPGTSLDMLSSLQFIASSL</sequence>
<dbReference type="InParanoid" id="K3W4Y8"/>
<reference evidence="2" key="2">
    <citation type="submission" date="2010-04" db="EMBL/GenBank/DDBJ databases">
        <authorList>
            <person name="Buell R."/>
            <person name="Hamilton J."/>
            <person name="Hostetler J."/>
        </authorList>
    </citation>
    <scope>NUCLEOTIDE SEQUENCE [LARGE SCALE GENOMIC DNA]</scope>
    <source>
        <strain evidence="2">DAOM:BR144</strain>
    </source>
</reference>
<evidence type="ECO:0000313" key="2">
    <source>
        <dbReference type="Proteomes" id="UP000019132"/>
    </source>
</evidence>
<dbReference type="HOGENOM" id="CLU_2327109_0_0_1"/>
<keyword evidence="2" id="KW-1185">Reference proteome</keyword>
<protein>
    <submittedName>
        <fullName evidence="1">Uncharacterized protein</fullName>
    </submittedName>
</protein>
<evidence type="ECO:0000313" key="1">
    <source>
        <dbReference type="EnsemblProtists" id="PYU1_T000029"/>
    </source>
</evidence>
<dbReference type="AlphaFoldDB" id="K3W4Y8"/>
<reference evidence="2" key="1">
    <citation type="journal article" date="2010" name="Genome Biol.">
        <title>Genome sequence of the necrotrophic plant pathogen Pythium ultimum reveals original pathogenicity mechanisms and effector repertoire.</title>
        <authorList>
            <person name="Levesque C.A."/>
            <person name="Brouwer H."/>
            <person name="Cano L."/>
            <person name="Hamilton J.P."/>
            <person name="Holt C."/>
            <person name="Huitema E."/>
            <person name="Raffaele S."/>
            <person name="Robideau G.P."/>
            <person name="Thines M."/>
            <person name="Win J."/>
            <person name="Zerillo M.M."/>
            <person name="Beakes G.W."/>
            <person name="Boore J.L."/>
            <person name="Busam D."/>
            <person name="Dumas B."/>
            <person name="Ferriera S."/>
            <person name="Fuerstenberg S.I."/>
            <person name="Gachon C.M."/>
            <person name="Gaulin E."/>
            <person name="Govers F."/>
            <person name="Grenville-Briggs L."/>
            <person name="Horner N."/>
            <person name="Hostetler J."/>
            <person name="Jiang R.H."/>
            <person name="Johnson J."/>
            <person name="Krajaejun T."/>
            <person name="Lin H."/>
            <person name="Meijer H.J."/>
            <person name="Moore B."/>
            <person name="Morris P."/>
            <person name="Phuntmart V."/>
            <person name="Puiu D."/>
            <person name="Shetty J."/>
            <person name="Stajich J.E."/>
            <person name="Tripathy S."/>
            <person name="Wawra S."/>
            <person name="van West P."/>
            <person name="Whitty B.R."/>
            <person name="Coutinho P.M."/>
            <person name="Henrissat B."/>
            <person name="Martin F."/>
            <person name="Thomas P.D."/>
            <person name="Tyler B.M."/>
            <person name="De Vries R.P."/>
            <person name="Kamoun S."/>
            <person name="Yandell M."/>
            <person name="Tisserat N."/>
            <person name="Buell C.R."/>
        </authorList>
    </citation>
    <scope>NUCLEOTIDE SEQUENCE</scope>
    <source>
        <strain evidence="2">DAOM:BR144</strain>
    </source>
</reference>